<dbReference type="RefSeq" id="WP_039832847.1">
    <property type="nucleotide sequence ID" value="NZ_CP068596.1"/>
</dbReference>
<dbReference type="AlphaFoldDB" id="A0A974PJD8"/>
<organism evidence="1 2">
    <name type="scientific">Paenibacillus sonchi</name>
    <dbReference type="NCBI Taxonomy" id="373687"/>
    <lineage>
        <taxon>Bacteria</taxon>
        <taxon>Bacillati</taxon>
        <taxon>Bacillota</taxon>
        <taxon>Bacilli</taxon>
        <taxon>Bacillales</taxon>
        <taxon>Paenibacillaceae</taxon>
        <taxon>Paenibacillus</taxon>
        <taxon>Paenibacillus sonchi group</taxon>
    </lineage>
</organism>
<dbReference type="Proteomes" id="UP000595841">
    <property type="component" value="Plasmid unnamed1"/>
</dbReference>
<protein>
    <submittedName>
        <fullName evidence="1">Uncharacterized protein</fullName>
    </submittedName>
</protein>
<dbReference type="EMBL" id="CP068596">
    <property type="protein sequence ID" value="QQZ64551.1"/>
    <property type="molecule type" value="Genomic_DNA"/>
</dbReference>
<evidence type="ECO:0000313" key="2">
    <source>
        <dbReference type="Proteomes" id="UP000595841"/>
    </source>
</evidence>
<accession>A0A974PJD8</accession>
<gene>
    <name evidence="1" type="ORF">JI735_34520</name>
</gene>
<name>A0A974PJD8_9BACL</name>
<proteinExistence type="predicted"/>
<sequence length="63" mass="7461">MNEDEQWALLETLVVERIQFLESRIASYTKWKSGYRAAELLEGYKQELGCYRDLKAFVDTKRA</sequence>
<evidence type="ECO:0000313" key="1">
    <source>
        <dbReference type="EMBL" id="QQZ64551.1"/>
    </source>
</evidence>
<keyword evidence="1" id="KW-0614">Plasmid</keyword>
<geneLocation type="plasmid" evidence="1 2">
    <name>unnamed1</name>
</geneLocation>
<keyword evidence="2" id="KW-1185">Reference proteome</keyword>
<dbReference type="KEGG" id="pson:JI735_34520"/>
<reference evidence="1 2" key="1">
    <citation type="submission" date="2021-01" db="EMBL/GenBank/DDBJ databases">
        <title>Whole genome sequence of Paenibacillus sonchi LMG 24727 for comparative genomics.</title>
        <authorList>
            <person name="Lee G."/>
            <person name="Kim M.-J."/>
            <person name="Lim K."/>
            <person name="Shin J.-H."/>
        </authorList>
    </citation>
    <scope>NUCLEOTIDE SEQUENCE [LARGE SCALE GENOMIC DNA]</scope>
    <source>
        <strain evidence="1 2">LMG 24727</strain>
        <plasmid evidence="1 2">unnamed1</plasmid>
    </source>
</reference>